<dbReference type="AlphaFoldDB" id="F7NJW0"/>
<organism evidence="1 2">
    <name type="scientific">Acetonema longum DSM 6540</name>
    <dbReference type="NCBI Taxonomy" id="1009370"/>
    <lineage>
        <taxon>Bacteria</taxon>
        <taxon>Bacillati</taxon>
        <taxon>Bacillota</taxon>
        <taxon>Negativicutes</taxon>
        <taxon>Acetonemataceae</taxon>
        <taxon>Acetonema</taxon>
    </lineage>
</organism>
<evidence type="ECO:0000313" key="2">
    <source>
        <dbReference type="Proteomes" id="UP000003240"/>
    </source>
</evidence>
<dbReference type="EMBL" id="AFGF01000101">
    <property type="protein sequence ID" value="EGO63692.1"/>
    <property type="molecule type" value="Genomic_DNA"/>
</dbReference>
<accession>F7NJW0</accession>
<dbReference type="Proteomes" id="UP000003240">
    <property type="component" value="Unassembled WGS sequence"/>
</dbReference>
<reference evidence="1 2" key="1">
    <citation type="journal article" date="2011" name="EMBO J.">
        <title>Structural diversity of bacterial flagellar motors.</title>
        <authorList>
            <person name="Chen S."/>
            <person name="Beeby M."/>
            <person name="Murphy G.E."/>
            <person name="Leadbetter J.R."/>
            <person name="Hendrixson D.R."/>
            <person name="Briegel A."/>
            <person name="Li Z."/>
            <person name="Shi J."/>
            <person name="Tocheva E.I."/>
            <person name="Muller A."/>
            <person name="Dobro M.J."/>
            <person name="Jensen G.J."/>
        </authorList>
    </citation>
    <scope>NUCLEOTIDE SEQUENCE [LARGE SCALE GENOMIC DNA]</scope>
    <source>
        <strain evidence="1 2">DSM 6540</strain>
    </source>
</reference>
<evidence type="ECO:0000313" key="1">
    <source>
        <dbReference type="EMBL" id="EGO63692.1"/>
    </source>
</evidence>
<dbReference type="STRING" id="1009370.ALO_11849"/>
<proteinExistence type="predicted"/>
<keyword evidence="2" id="KW-1185">Reference proteome</keyword>
<gene>
    <name evidence="1" type="ORF">ALO_11849</name>
</gene>
<name>F7NJW0_9FIRM</name>
<protein>
    <submittedName>
        <fullName evidence="1">Uncharacterized protein</fullName>
    </submittedName>
</protein>
<sequence length="39" mass="4549">MRQHFLRWSSTRTHAAFLMQSGKSTVIMPGCVEEMPFCF</sequence>
<comment type="caution">
    <text evidence="1">The sequence shown here is derived from an EMBL/GenBank/DDBJ whole genome shotgun (WGS) entry which is preliminary data.</text>
</comment>